<dbReference type="EMBL" id="AKKN01000010">
    <property type="protein sequence ID" value="EKT55762.1"/>
    <property type="molecule type" value="Genomic_DNA"/>
</dbReference>
<comment type="caution">
    <text evidence="1">The sequence shown here is derived from an EMBL/GenBank/DDBJ whole genome shotgun (WGS) entry which is preliminary data.</text>
</comment>
<proteinExistence type="predicted"/>
<dbReference type="InterPro" id="IPR010391">
    <property type="entry name" value="DNA_damage-inducible_DinI-like"/>
</dbReference>
<dbReference type="HOGENOM" id="CLU_139795_3_1_6"/>
<reference evidence="1 2" key="1">
    <citation type="journal article" date="2012" name="BMC Genomics">
        <title>Comparative genomics of bacteria in the genus Providencia isolated from wild Drosophila melanogaster.</title>
        <authorList>
            <person name="Galac M.R."/>
            <person name="Lazzaro B.P."/>
        </authorList>
    </citation>
    <scope>NUCLEOTIDE SEQUENCE [LARGE SCALE GENOMIC DNA]</scope>
    <source>
        <strain evidence="1 2">DSM 19967</strain>
    </source>
</reference>
<evidence type="ECO:0000313" key="1">
    <source>
        <dbReference type="EMBL" id="EKT55762.1"/>
    </source>
</evidence>
<dbReference type="PATRIC" id="fig|1141660.3.peg.2462"/>
<sequence length="93" mass="10838">MVNVKIRFDSSMKDKITPGTFDALRIQVEKKLKDKYPDLNVIVGWGTQGGLTVDGLKKNEKKDYIEEAVQEIWEDDSWLPEVNRTEDVEYFDK</sequence>
<evidence type="ECO:0000313" key="2">
    <source>
        <dbReference type="Proteomes" id="UP000010290"/>
    </source>
</evidence>
<organism evidence="1 2">
    <name type="scientific">Providencia sneebia DSM 19967</name>
    <dbReference type="NCBI Taxonomy" id="1141660"/>
    <lineage>
        <taxon>Bacteria</taxon>
        <taxon>Pseudomonadati</taxon>
        <taxon>Pseudomonadota</taxon>
        <taxon>Gammaproteobacteria</taxon>
        <taxon>Enterobacterales</taxon>
        <taxon>Morganellaceae</taxon>
        <taxon>Providencia</taxon>
    </lineage>
</organism>
<dbReference type="Pfam" id="PF06183">
    <property type="entry name" value="DinI"/>
    <property type="match status" value="1"/>
</dbReference>
<dbReference type="RefSeq" id="WP_008916231.1">
    <property type="nucleotide sequence ID" value="NZ_CM001773.1"/>
</dbReference>
<accession>K8WE64</accession>
<dbReference type="Proteomes" id="UP000010290">
    <property type="component" value="Chromosome"/>
</dbReference>
<dbReference type="InterPro" id="IPR036687">
    <property type="entry name" value="DinI-like_sf"/>
</dbReference>
<dbReference type="OrthoDB" id="6457241at2"/>
<gene>
    <name evidence="1" type="ORF">OO7_12334</name>
</gene>
<protein>
    <submittedName>
        <fullName evidence="1">UV protection and mutation protein</fullName>
    </submittedName>
</protein>
<dbReference type="Gene3D" id="3.30.910.10">
    <property type="entry name" value="DinI-like"/>
    <property type="match status" value="1"/>
</dbReference>
<name>K8WE64_9GAMM</name>
<keyword evidence="2" id="KW-1185">Reference proteome</keyword>
<dbReference type="AlphaFoldDB" id="K8WE64"/>
<dbReference type="SUPFAM" id="SSF54857">
    <property type="entry name" value="DNA damage-inducible protein DinI"/>
    <property type="match status" value="1"/>
</dbReference>